<reference evidence="1" key="1">
    <citation type="submission" date="2025-08" db="UniProtKB">
        <authorList>
            <consortium name="Ensembl"/>
        </authorList>
    </citation>
    <scope>IDENTIFICATION</scope>
</reference>
<proteinExistence type="predicted"/>
<dbReference type="AlphaFoldDB" id="A0A3Q2XPB8"/>
<sequence length="109" mass="12264">MGGCVHFFCESEFWCVRFLGKCVFFEVSVRVLGCVWKIFLMLPVSEGLSANNINSAKTLNACHAKFPPGTVQKYWATSPQQQFLIQILNLSFTDDTAALEALYVFIQTT</sequence>
<evidence type="ECO:0000313" key="1">
    <source>
        <dbReference type="Ensembl" id="ENSHCOP00000001871.1"/>
    </source>
</evidence>
<accession>A0A3Q2XPB8</accession>
<dbReference type="Ensembl" id="ENSHCOT00000011371.1">
    <property type="protein sequence ID" value="ENSHCOP00000001871.1"/>
    <property type="gene ID" value="ENSHCOG00000002906.1"/>
</dbReference>
<evidence type="ECO:0000313" key="2">
    <source>
        <dbReference type="Proteomes" id="UP000264820"/>
    </source>
</evidence>
<protein>
    <submittedName>
        <fullName evidence="1">Uncharacterized protein</fullName>
    </submittedName>
</protein>
<dbReference type="Proteomes" id="UP000264820">
    <property type="component" value="Unplaced"/>
</dbReference>
<organism evidence="1 2">
    <name type="scientific">Hippocampus comes</name>
    <name type="common">Tiger tail seahorse</name>
    <dbReference type="NCBI Taxonomy" id="109280"/>
    <lineage>
        <taxon>Eukaryota</taxon>
        <taxon>Metazoa</taxon>
        <taxon>Chordata</taxon>
        <taxon>Craniata</taxon>
        <taxon>Vertebrata</taxon>
        <taxon>Euteleostomi</taxon>
        <taxon>Actinopterygii</taxon>
        <taxon>Neopterygii</taxon>
        <taxon>Teleostei</taxon>
        <taxon>Neoteleostei</taxon>
        <taxon>Acanthomorphata</taxon>
        <taxon>Syngnathiaria</taxon>
        <taxon>Syngnathiformes</taxon>
        <taxon>Syngnathoidei</taxon>
        <taxon>Syngnathidae</taxon>
        <taxon>Hippocampus</taxon>
    </lineage>
</organism>
<name>A0A3Q2XPB8_HIPCM</name>
<keyword evidence="2" id="KW-1185">Reference proteome</keyword>
<reference evidence="1" key="2">
    <citation type="submission" date="2025-09" db="UniProtKB">
        <authorList>
            <consortium name="Ensembl"/>
        </authorList>
    </citation>
    <scope>IDENTIFICATION</scope>
</reference>